<dbReference type="STRING" id="1069081.SAMN05660197_1398"/>
<dbReference type="InterPro" id="IPR038157">
    <property type="entry name" value="FeoA_core_dom"/>
</dbReference>
<evidence type="ECO:0000313" key="4">
    <source>
        <dbReference type="Proteomes" id="UP000192602"/>
    </source>
</evidence>
<dbReference type="AlphaFoldDB" id="A0A1W1WTF3"/>
<dbReference type="GO" id="GO:0046914">
    <property type="term" value="F:transition metal ion binding"/>
    <property type="evidence" value="ECO:0007669"/>
    <property type="project" value="InterPro"/>
</dbReference>
<keyword evidence="1" id="KW-0408">Iron</keyword>
<evidence type="ECO:0000256" key="1">
    <source>
        <dbReference type="ARBA" id="ARBA00023004"/>
    </source>
</evidence>
<dbReference type="InterPro" id="IPR007167">
    <property type="entry name" value="Fe-transptr_FeoA-like"/>
</dbReference>
<dbReference type="PANTHER" id="PTHR42954">
    <property type="entry name" value="FE(2+) TRANSPORT PROTEIN A"/>
    <property type="match status" value="1"/>
</dbReference>
<dbReference type="SUPFAM" id="SSF50037">
    <property type="entry name" value="C-terminal domain of transcriptional repressors"/>
    <property type="match status" value="1"/>
</dbReference>
<organism evidence="3 4">
    <name type="scientific">Nitratiruptor tergarcus DSM 16512</name>
    <dbReference type="NCBI Taxonomy" id="1069081"/>
    <lineage>
        <taxon>Bacteria</taxon>
        <taxon>Pseudomonadati</taxon>
        <taxon>Campylobacterota</taxon>
        <taxon>Epsilonproteobacteria</taxon>
        <taxon>Nautiliales</taxon>
        <taxon>Nitratiruptoraceae</taxon>
        <taxon>Nitratiruptor</taxon>
    </lineage>
</organism>
<protein>
    <submittedName>
        <fullName evidence="3">Ferrous iron transport protein A</fullName>
    </submittedName>
</protein>
<accession>A0A1W1WTF3</accession>
<dbReference type="PANTHER" id="PTHR42954:SF1">
    <property type="entry name" value="FERROUS IRON TRANSPORTER FEOA DOMAIN-CONTAINING PROTEIN"/>
    <property type="match status" value="1"/>
</dbReference>
<dbReference type="Proteomes" id="UP000192602">
    <property type="component" value="Unassembled WGS sequence"/>
</dbReference>
<dbReference type="InterPro" id="IPR052713">
    <property type="entry name" value="FeoA"/>
</dbReference>
<dbReference type="Pfam" id="PF04023">
    <property type="entry name" value="FeoA"/>
    <property type="match status" value="1"/>
</dbReference>
<proteinExistence type="predicted"/>
<dbReference type="SMART" id="SM00899">
    <property type="entry name" value="FeoA"/>
    <property type="match status" value="1"/>
</dbReference>
<dbReference type="InterPro" id="IPR008988">
    <property type="entry name" value="Transcriptional_repressor_C"/>
</dbReference>
<evidence type="ECO:0000313" key="3">
    <source>
        <dbReference type="EMBL" id="SMC09581.1"/>
    </source>
</evidence>
<dbReference type="Gene3D" id="2.30.30.90">
    <property type="match status" value="1"/>
</dbReference>
<dbReference type="EMBL" id="FWWZ01000001">
    <property type="protein sequence ID" value="SMC09581.1"/>
    <property type="molecule type" value="Genomic_DNA"/>
</dbReference>
<sequence>MKLTDMKIGDEAIIKKIKADDVIKARLVSMGIAKGNKIKLLDHTLQKQTWEVDVEGTRVALRKEEAQAIEVEQ</sequence>
<feature type="domain" description="Ferrous iron transporter FeoA-like" evidence="2">
    <location>
        <begin position="1"/>
        <end position="73"/>
    </location>
</feature>
<evidence type="ECO:0000259" key="2">
    <source>
        <dbReference type="SMART" id="SM00899"/>
    </source>
</evidence>
<name>A0A1W1WTF3_9BACT</name>
<dbReference type="OrthoDB" id="5340000at2"/>
<reference evidence="4" key="1">
    <citation type="submission" date="2017-04" db="EMBL/GenBank/DDBJ databases">
        <authorList>
            <person name="Varghese N."/>
            <person name="Submissions S."/>
        </authorList>
    </citation>
    <scope>NUCLEOTIDE SEQUENCE [LARGE SCALE GENOMIC DNA]</scope>
    <source>
        <strain evidence="4">DSM 16512</strain>
    </source>
</reference>
<keyword evidence="4" id="KW-1185">Reference proteome</keyword>
<dbReference type="RefSeq" id="WP_084275800.1">
    <property type="nucleotide sequence ID" value="NZ_AP026671.1"/>
</dbReference>
<gene>
    <name evidence="3" type="ORF">SAMN05660197_1398</name>
</gene>